<proteinExistence type="predicted"/>
<feature type="transmembrane region" description="Helical" evidence="1">
    <location>
        <begin position="387"/>
        <end position="405"/>
    </location>
</feature>
<keyword evidence="1" id="KW-1133">Transmembrane helix</keyword>
<gene>
    <name evidence="2" type="ORF">A3D01_04830</name>
</gene>
<keyword evidence="1" id="KW-0472">Membrane</keyword>
<dbReference type="Proteomes" id="UP000177169">
    <property type="component" value="Unassembled WGS sequence"/>
</dbReference>
<reference evidence="2 3" key="1">
    <citation type="journal article" date="2016" name="Nat. Commun.">
        <title>Thousands of microbial genomes shed light on interconnected biogeochemical processes in an aquifer system.</title>
        <authorList>
            <person name="Anantharaman K."/>
            <person name="Brown C.T."/>
            <person name="Hug L.A."/>
            <person name="Sharon I."/>
            <person name="Castelle C.J."/>
            <person name="Probst A.J."/>
            <person name="Thomas B.C."/>
            <person name="Singh A."/>
            <person name="Wilkins M.J."/>
            <person name="Karaoz U."/>
            <person name="Brodie E.L."/>
            <person name="Williams K.H."/>
            <person name="Hubbard S.S."/>
            <person name="Banfield J.F."/>
        </authorList>
    </citation>
    <scope>NUCLEOTIDE SEQUENCE [LARGE SCALE GENOMIC DNA]</scope>
</reference>
<dbReference type="AlphaFoldDB" id="A0A1F7YZZ2"/>
<name>A0A1F7YZZ2_9BACT</name>
<dbReference type="STRING" id="1802505.A3D01_04830"/>
<feature type="transmembrane region" description="Helical" evidence="1">
    <location>
        <begin position="86"/>
        <end position="104"/>
    </location>
</feature>
<feature type="transmembrane region" description="Helical" evidence="1">
    <location>
        <begin position="116"/>
        <end position="133"/>
    </location>
</feature>
<evidence type="ECO:0000313" key="3">
    <source>
        <dbReference type="Proteomes" id="UP000177169"/>
    </source>
</evidence>
<accession>A0A1F7YZZ2</accession>
<comment type="caution">
    <text evidence="2">The sequence shown here is derived from an EMBL/GenBank/DDBJ whole genome shotgun (WGS) entry which is preliminary data.</text>
</comment>
<evidence type="ECO:0008006" key="4">
    <source>
        <dbReference type="Google" id="ProtNLM"/>
    </source>
</evidence>
<evidence type="ECO:0000256" key="1">
    <source>
        <dbReference type="SAM" id="Phobius"/>
    </source>
</evidence>
<organism evidence="2 3">
    <name type="scientific">Candidatus Woesebacteria bacterium RIFCSPHIGHO2_02_FULL_39_13</name>
    <dbReference type="NCBI Taxonomy" id="1802505"/>
    <lineage>
        <taxon>Bacteria</taxon>
        <taxon>Candidatus Woeseibacteriota</taxon>
    </lineage>
</organism>
<feature type="transmembrane region" description="Helical" evidence="1">
    <location>
        <begin position="307"/>
        <end position="328"/>
    </location>
</feature>
<dbReference type="EMBL" id="MGGR01000027">
    <property type="protein sequence ID" value="OGM32871.1"/>
    <property type="molecule type" value="Genomic_DNA"/>
</dbReference>
<protein>
    <recommendedName>
        <fullName evidence="4">Membrane protein 6-pyruvoyl-tetrahydropterin synthase-related domain-containing protein</fullName>
    </recommendedName>
</protein>
<sequence>MKNKNNLLLIFLIVMLFWKFIIPGPKAANDYPYIYPDALKEAFNLPSTWLSRGGEGMGEYGILTMWSWPTDFLYGLGGKLGLSFDFLERVLGGLLAIFIGVYALQKLLKKYDIEGLPAFVATLFYLTTTYFILLLDGGQFLIALAYSFMPLAFYLLQRATGSNLKEKLVAALAICVIGFFDIRFVYVLLILYLIYFLYELVFFSGKKSEVIYDSFKTGVIALLVYVGLNFYWILPLILTKNSSLGVTFSRLTEAQSLNFTSVGHALYLLQPHWFKNVFGKITDLRPEFVLIPFLVFLAPLAKKSKNLGFWLTASLIGVFLVKGSNPPFGNIYTWLFSNIPGFSLFRDSTKFFFLVALAYSVLIGYTARELSKRINRKLKLGNIKINIVPLILISYLILLISPVWLGKMTGTFSDPLYKDEFFKIAEILKNDPNFGRVFWIPSRSPLGYSSYIHPSAEGLRIVERRPFYVGTVGTYEILNFLRESPYMGELFDIAGISYVAYSYPDIRREELSDDNREYYFKFSDQIHNLDWIAEKLSDYPLNLFKTKENKDKFFIPGNTWLVIGSDRIYNEFGEDKYGRLSDNALIFTEDTYDARRFVNNEFINILDYELAGSIHGPDEDEFFYTYKNPLFLSSILTDDPKDNNGWWKKDESDFLWLRNFLETKYGIDYQEFSFGHGVAISEGTNKLTVKMNNLSGGEYLFARYLLSSKGGKIKFYQGDKLIFEAQTKIENNEEVTRLLAGYGEIPKQEFKYEKGEFVTNQVGKLDTQTPNLKIVTEGDINIINFVSATSYDDIHKQNDQLSDKRNSGRSVNWNNLTQNEKENIFKVENRAKVNYKRISQSHYKAYVEGLKKPSTLVFSETYDPMWEMDGIQSYPVYSFLNGFYVEKDGEYDIYYKPQKYVLPGLIVSGLTLIATLGLLFRISKKKNNTN</sequence>
<feature type="transmembrane region" description="Helical" evidence="1">
    <location>
        <begin position="168"/>
        <end position="198"/>
    </location>
</feature>
<evidence type="ECO:0000313" key="2">
    <source>
        <dbReference type="EMBL" id="OGM32871.1"/>
    </source>
</evidence>
<feature type="transmembrane region" description="Helical" evidence="1">
    <location>
        <begin position="348"/>
        <end position="367"/>
    </location>
</feature>
<feature type="transmembrane region" description="Helical" evidence="1">
    <location>
        <begin position="900"/>
        <end position="920"/>
    </location>
</feature>
<feature type="transmembrane region" description="Helical" evidence="1">
    <location>
        <begin position="218"/>
        <end position="238"/>
    </location>
</feature>
<keyword evidence="1" id="KW-0812">Transmembrane</keyword>
<feature type="transmembrane region" description="Helical" evidence="1">
    <location>
        <begin position="139"/>
        <end position="156"/>
    </location>
</feature>